<gene>
    <name evidence="4" type="ORF">THAPSDRAFT_7683</name>
</gene>
<feature type="region of interest" description="Disordered" evidence="2">
    <location>
        <begin position="48"/>
        <end position="88"/>
    </location>
</feature>
<dbReference type="Proteomes" id="UP000001449">
    <property type="component" value="Chromosome 8"/>
</dbReference>
<evidence type="ECO:0000256" key="1">
    <source>
        <dbReference type="ARBA" id="ARBA00023186"/>
    </source>
</evidence>
<evidence type="ECO:0000259" key="3">
    <source>
        <dbReference type="Pfam" id="PF11875"/>
    </source>
</evidence>
<feature type="compositionally biased region" description="Basic residues" evidence="2">
    <location>
        <begin position="65"/>
        <end position="75"/>
    </location>
</feature>
<dbReference type="Pfam" id="PF11875">
    <property type="entry name" value="DnaJ-like_C11_C"/>
    <property type="match status" value="1"/>
</dbReference>
<organism evidence="4 5">
    <name type="scientific">Thalassiosira pseudonana</name>
    <name type="common">Marine diatom</name>
    <name type="synonym">Cyclotella nana</name>
    <dbReference type="NCBI Taxonomy" id="35128"/>
    <lineage>
        <taxon>Eukaryota</taxon>
        <taxon>Sar</taxon>
        <taxon>Stramenopiles</taxon>
        <taxon>Ochrophyta</taxon>
        <taxon>Bacillariophyta</taxon>
        <taxon>Coscinodiscophyceae</taxon>
        <taxon>Thalassiosirophycidae</taxon>
        <taxon>Thalassiosirales</taxon>
        <taxon>Thalassiosiraceae</taxon>
        <taxon>Thalassiosira</taxon>
    </lineage>
</organism>
<reference evidence="4 5" key="1">
    <citation type="journal article" date="2004" name="Science">
        <title>The genome of the diatom Thalassiosira pseudonana: ecology, evolution, and metabolism.</title>
        <authorList>
            <person name="Armbrust E.V."/>
            <person name="Berges J.A."/>
            <person name="Bowler C."/>
            <person name="Green B.R."/>
            <person name="Martinez D."/>
            <person name="Putnam N.H."/>
            <person name="Zhou S."/>
            <person name="Allen A.E."/>
            <person name="Apt K.E."/>
            <person name="Bechner M."/>
            <person name="Brzezinski M.A."/>
            <person name="Chaal B.K."/>
            <person name="Chiovitti A."/>
            <person name="Davis A.K."/>
            <person name="Demarest M.S."/>
            <person name="Detter J.C."/>
            <person name="Glavina T."/>
            <person name="Goodstein D."/>
            <person name="Hadi M.Z."/>
            <person name="Hellsten U."/>
            <person name="Hildebrand M."/>
            <person name="Jenkins B.D."/>
            <person name="Jurka J."/>
            <person name="Kapitonov V.V."/>
            <person name="Kroger N."/>
            <person name="Lau W.W."/>
            <person name="Lane T.W."/>
            <person name="Larimer F.W."/>
            <person name="Lippmeier J.C."/>
            <person name="Lucas S."/>
            <person name="Medina M."/>
            <person name="Montsant A."/>
            <person name="Obornik M."/>
            <person name="Parker M.S."/>
            <person name="Palenik B."/>
            <person name="Pazour G.J."/>
            <person name="Richardson P.M."/>
            <person name="Rynearson T.A."/>
            <person name="Saito M.A."/>
            <person name="Schwartz D.C."/>
            <person name="Thamatrakoln K."/>
            <person name="Valentin K."/>
            <person name="Vardi A."/>
            <person name="Wilkerson F.P."/>
            <person name="Rokhsar D.S."/>
        </authorList>
    </citation>
    <scope>NUCLEOTIDE SEQUENCE [LARGE SCALE GENOMIC DNA]</scope>
    <source>
        <strain evidence="4 5">CCMP1335</strain>
    </source>
</reference>
<dbReference type="HOGENOM" id="CLU_348005_0_0_1"/>
<evidence type="ECO:0000313" key="4">
    <source>
        <dbReference type="EMBL" id="EED90934.1"/>
    </source>
</evidence>
<dbReference type="GO" id="GO:0005739">
    <property type="term" value="C:mitochondrion"/>
    <property type="evidence" value="ECO:0007669"/>
    <property type="project" value="GOC"/>
</dbReference>
<name>B8C781_THAPS</name>
<evidence type="ECO:0000256" key="2">
    <source>
        <dbReference type="SAM" id="MobiDB-lite"/>
    </source>
</evidence>
<dbReference type="PaxDb" id="35128-Thaps7683"/>
<dbReference type="PANTHER" id="PTHR44157:SF1">
    <property type="entry name" value="DNAJ HOMOLOG SUBFAMILY C MEMBER 11"/>
    <property type="match status" value="1"/>
</dbReference>
<evidence type="ECO:0000313" key="5">
    <source>
        <dbReference type="Proteomes" id="UP000001449"/>
    </source>
</evidence>
<dbReference type="GO" id="GO:0042407">
    <property type="term" value="P:cristae formation"/>
    <property type="evidence" value="ECO:0000318"/>
    <property type="project" value="GO_Central"/>
</dbReference>
<dbReference type="STRING" id="35128.B8C781"/>
<dbReference type="KEGG" id="tps:THAPSDRAFT_7683"/>
<accession>B8C781</accession>
<feature type="region of interest" description="Disordered" evidence="2">
    <location>
        <begin position="141"/>
        <end position="168"/>
    </location>
</feature>
<dbReference type="InParanoid" id="B8C781"/>
<protein>
    <recommendedName>
        <fullName evidence="3">DnaJ-like protein C11 C-terminal domain-containing protein</fullName>
    </recommendedName>
</protein>
<keyword evidence="1" id="KW-0143">Chaperone</keyword>
<feature type="compositionally biased region" description="Basic and acidic residues" evidence="2">
    <location>
        <begin position="1"/>
        <end position="18"/>
    </location>
</feature>
<dbReference type="InterPro" id="IPR052243">
    <property type="entry name" value="Mito_inner_membrane_organizer"/>
</dbReference>
<reference evidence="4 5" key="2">
    <citation type="journal article" date="2008" name="Nature">
        <title>The Phaeodactylum genome reveals the evolutionary history of diatom genomes.</title>
        <authorList>
            <person name="Bowler C."/>
            <person name="Allen A.E."/>
            <person name="Badger J.H."/>
            <person name="Grimwood J."/>
            <person name="Jabbari K."/>
            <person name="Kuo A."/>
            <person name="Maheswari U."/>
            <person name="Martens C."/>
            <person name="Maumus F."/>
            <person name="Otillar R.P."/>
            <person name="Rayko E."/>
            <person name="Salamov A."/>
            <person name="Vandepoele K."/>
            <person name="Beszteri B."/>
            <person name="Gruber A."/>
            <person name="Heijde M."/>
            <person name="Katinka M."/>
            <person name="Mock T."/>
            <person name="Valentin K."/>
            <person name="Verret F."/>
            <person name="Berges J.A."/>
            <person name="Brownlee C."/>
            <person name="Cadoret J.P."/>
            <person name="Chiovitti A."/>
            <person name="Choi C.J."/>
            <person name="Coesel S."/>
            <person name="De Martino A."/>
            <person name="Detter J.C."/>
            <person name="Durkin C."/>
            <person name="Falciatore A."/>
            <person name="Fournet J."/>
            <person name="Haruta M."/>
            <person name="Huysman M.J."/>
            <person name="Jenkins B.D."/>
            <person name="Jiroutova K."/>
            <person name="Jorgensen R.E."/>
            <person name="Joubert Y."/>
            <person name="Kaplan A."/>
            <person name="Kroger N."/>
            <person name="Kroth P.G."/>
            <person name="La Roche J."/>
            <person name="Lindquist E."/>
            <person name="Lommer M."/>
            <person name="Martin-Jezequel V."/>
            <person name="Lopez P.J."/>
            <person name="Lucas S."/>
            <person name="Mangogna M."/>
            <person name="McGinnis K."/>
            <person name="Medlin L.K."/>
            <person name="Montsant A."/>
            <person name="Oudot-Le Secq M.P."/>
            <person name="Napoli C."/>
            <person name="Obornik M."/>
            <person name="Parker M.S."/>
            <person name="Petit J.L."/>
            <person name="Porcel B.M."/>
            <person name="Poulsen N."/>
            <person name="Robison M."/>
            <person name="Rychlewski L."/>
            <person name="Rynearson T.A."/>
            <person name="Schmutz J."/>
            <person name="Shapiro H."/>
            <person name="Siaut M."/>
            <person name="Stanley M."/>
            <person name="Sussman M.R."/>
            <person name="Taylor A.R."/>
            <person name="Vardi A."/>
            <person name="von Dassow P."/>
            <person name="Vyverman W."/>
            <person name="Willis A."/>
            <person name="Wyrwicz L.S."/>
            <person name="Rokhsar D.S."/>
            <person name="Weissenbach J."/>
            <person name="Armbrust E.V."/>
            <person name="Green B.R."/>
            <person name="Van de Peer Y."/>
            <person name="Grigoriev I.V."/>
        </authorList>
    </citation>
    <scope>NUCLEOTIDE SEQUENCE [LARGE SCALE GENOMIC DNA]</scope>
    <source>
        <strain evidence="4 5">CCMP1335</strain>
    </source>
</reference>
<dbReference type="RefSeq" id="XP_002292083.1">
    <property type="nucleotide sequence ID" value="XM_002292047.1"/>
</dbReference>
<dbReference type="GeneID" id="7449837"/>
<keyword evidence="5" id="KW-1185">Reference proteome</keyword>
<feature type="domain" description="DnaJ-like protein C11 C-terminal" evidence="3">
    <location>
        <begin position="615"/>
        <end position="719"/>
    </location>
</feature>
<dbReference type="AlphaFoldDB" id="B8C781"/>
<dbReference type="InterPro" id="IPR024586">
    <property type="entry name" value="DnaJ-like_C11_C"/>
</dbReference>
<proteinExistence type="predicted"/>
<dbReference type="PANTHER" id="PTHR44157">
    <property type="entry name" value="DNAJ HOMOLOG SUBFAMILY C MEMBER 11"/>
    <property type="match status" value="1"/>
</dbReference>
<feature type="region of interest" description="Disordered" evidence="2">
    <location>
        <begin position="1"/>
        <end position="25"/>
    </location>
</feature>
<dbReference type="EMBL" id="CM000644">
    <property type="protein sequence ID" value="EED90934.1"/>
    <property type="molecule type" value="Genomic_DNA"/>
</dbReference>
<feature type="compositionally biased region" description="Polar residues" evidence="2">
    <location>
        <begin position="48"/>
        <end position="64"/>
    </location>
</feature>
<sequence length="811" mass="90184">MNSNSLEKDPFFQHHDPDGGDNDAVITPINDGDVSAFQHERYYHSQAVTTTASHPSATGLSRSTRYLRRGKKKRGSSSSYHGETNEDDDVLEQYDPTLGYVKRGMIVVPIEMTLPMTSTDVLEDVIEEGLLLMGDEDDLLASIPDGRDEDNIEVDEHTSSETDTTSLPVDTAPSFSLKQCRITLYTAFPPPPVINRAATYNKRELHNAKSKLKRHSGFHTAFGVTSATRHGEGYADTTVSLNYRLPTLVSTPTLVSSRNSSLFGYRLNNGHMVGNMHCNLHVGSHTKASVGGTLTSLDGRTNLYIDVGNPLAIIAEPDNRRYSKKGMLSPTSQSHYTIAATRDFFEVSNPPLRVNCMVKLSPLPPRVFVSEFENSGVAYSPLHLQNLSLVLTNYIKERRQQLAKQPKITLSLECVKPSVGVEHYFVPNAVSCAVPLQQDGMSGGQSPRSTSVKLDIEQELSLSQSCHSFIGYRHAGNLLSFGTIFTRSFASSPFSRLGVGVSHAIENVFKPWWKTGGITWWLLQLERGSVRFVVPITFQPRALSTWDSAIRIFYSSLASIVVDAIVAELMCDTSSGCRIKFLEFILGKDVVQGQSTKANIASQENGQAIEERWMQQHMSKAREDALTQTQLMMKQAKSIAKKEEEQGGLVILKAIYGVMDGKSRQWLRRADNGFNSAETKAWHTMEATTQLQFWVQSSSIHMSKVSTLKHMLGFYDVLACDGESERALPVAQSNEQSADKDTDTTVAESFKQWVRGLWNAEPEDQKQERDLVVVLSVRYKYEDKTYAVLFQEDETVDLPSQYAEPVAEDGS</sequence>